<dbReference type="InterPro" id="IPR002295">
    <property type="entry name" value="N4/N6-MTase_EcoPI_Mod-like"/>
</dbReference>
<dbReference type="SUPFAM" id="SSF53335">
    <property type="entry name" value="S-adenosyl-L-methionine-dependent methyltransferases"/>
    <property type="match status" value="1"/>
</dbReference>
<dbReference type="Proteomes" id="UP000317036">
    <property type="component" value="Unassembled WGS sequence"/>
</dbReference>
<dbReference type="OrthoDB" id="9800801at2"/>
<dbReference type="Gene3D" id="3.40.50.150">
    <property type="entry name" value="Vaccinia Virus protein VP39"/>
    <property type="match status" value="1"/>
</dbReference>
<keyword evidence="2 6" id="KW-0808">Transferase</keyword>
<gene>
    <name evidence="6" type="ORF">FPZ49_32545</name>
</gene>
<evidence type="ECO:0000256" key="1">
    <source>
        <dbReference type="ARBA" id="ARBA00022603"/>
    </source>
</evidence>
<evidence type="ECO:0000256" key="3">
    <source>
        <dbReference type="ARBA" id="ARBA00022691"/>
    </source>
</evidence>
<dbReference type="Pfam" id="PF01555">
    <property type="entry name" value="N6_N4_Mtase"/>
    <property type="match status" value="1"/>
</dbReference>
<comment type="caution">
    <text evidence="6">The sequence shown here is derived from an EMBL/GenBank/DDBJ whole genome shotgun (WGS) entry which is preliminary data.</text>
</comment>
<sequence length="452" mass="52511">MQKANENYCNMYPTRILSKTGEECELMRFHPQKITKERALFYGENSLIMQQLAVSGYQNQFDLIYFDGPFNSGRLFSMPIHELETEMINSWNELKTIQQFTSPNLYITEYRKRIELAYSLLKRTGVFVLQTSQKEGHYLKILLDEIFGRANFLGEMIWKMRDDDLTINEPYSLNHESLFFYSKTKLYKKPELNFQSIWTDVGYYESFGDNSSLLGSKKPEKLIERIIEISTEEGALIGDFYCGSGTLPFVAEKMSRRWIASDHSRNAVQLTKKRLEELGVHIEIGHLVDDFDVNLLHNGEYTKTSVVPFSLYEFNALRETVHNQPIRIHAYDFTSDIDSVTNHPHTFHYIVPVIGAEGISGDETTTISRPILKFDNGSWSLDVPDVFLWILYNIKHVDHNEEGEFIYSWDHLRSEVQRIQALVGQNWINSADRDEVSDVFGHVYQKSLVLAV</sequence>
<feature type="domain" description="DNA methylase N-4/N-6" evidence="5">
    <location>
        <begin position="62"/>
        <end position="273"/>
    </location>
</feature>
<keyword evidence="4" id="KW-0680">Restriction system</keyword>
<dbReference type="PRINTS" id="PR00506">
    <property type="entry name" value="D21N6MTFRASE"/>
</dbReference>
<evidence type="ECO:0000256" key="2">
    <source>
        <dbReference type="ARBA" id="ARBA00022679"/>
    </source>
</evidence>
<name>A0A559JMI2_9BACL</name>
<evidence type="ECO:0000313" key="6">
    <source>
        <dbReference type="EMBL" id="TVY01095.1"/>
    </source>
</evidence>
<organism evidence="6 7">
    <name type="scientific">Paenibacillus cremeus</name>
    <dbReference type="NCBI Taxonomy" id="2163881"/>
    <lineage>
        <taxon>Bacteria</taxon>
        <taxon>Bacillati</taxon>
        <taxon>Bacillota</taxon>
        <taxon>Bacilli</taxon>
        <taxon>Bacillales</taxon>
        <taxon>Paenibacillaceae</taxon>
        <taxon>Paenibacillus</taxon>
    </lineage>
</organism>
<reference evidence="6 7" key="1">
    <citation type="submission" date="2019-07" db="EMBL/GenBank/DDBJ databases">
        <authorList>
            <person name="Kim J."/>
        </authorList>
    </citation>
    <scope>NUCLEOTIDE SEQUENCE [LARGE SCALE GENOMIC DNA]</scope>
    <source>
        <strain evidence="6 7">JC52</strain>
    </source>
</reference>
<evidence type="ECO:0000313" key="7">
    <source>
        <dbReference type="Proteomes" id="UP000317036"/>
    </source>
</evidence>
<dbReference type="GO" id="GO:0032259">
    <property type="term" value="P:methylation"/>
    <property type="evidence" value="ECO:0007669"/>
    <property type="project" value="UniProtKB-KW"/>
</dbReference>
<accession>A0A559JMI2</accession>
<evidence type="ECO:0000256" key="4">
    <source>
        <dbReference type="ARBA" id="ARBA00022747"/>
    </source>
</evidence>
<dbReference type="GO" id="GO:0009307">
    <property type="term" value="P:DNA restriction-modification system"/>
    <property type="evidence" value="ECO:0007669"/>
    <property type="project" value="UniProtKB-KW"/>
</dbReference>
<keyword evidence="7" id="KW-1185">Reference proteome</keyword>
<keyword evidence="3" id="KW-0949">S-adenosyl-L-methionine</keyword>
<dbReference type="GO" id="GO:0003677">
    <property type="term" value="F:DNA binding"/>
    <property type="evidence" value="ECO:0007669"/>
    <property type="project" value="InterPro"/>
</dbReference>
<proteinExistence type="predicted"/>
<dbReference type="InterPro" id="IPR029063">
    <property type="entry name" value="SAM-dependent_MTases_sf"/>
</dbReference>
<protein>
    <submittedName>
        <fullName evidence="6">Site-specific DNA-methyltransferase</fullName>
    </submittedName>
</protein>
<dbReference type="GO" id="GO:0008170">
    <property type="term" value="F:N-methyltransferase activity"/>
    <property type="evidence" value="ECO:0007669"/>
    <property type="project" value="InterPro"/>
</dbReference>
<evidence type="ECO:0000259" key="5">
    <source>
        <dbReference type="Pfam" id="PF01555"/>
    </source>
</evidence>
<dbReference type="AlphaFoldDB" id="A0A559JMI2"/>
<dbReference type="InterPro" id="IPR002941">
    <property type="entry name" value="DNA_methylase_N4/N6"/>
</dbReference>
<dbReference type="EMBL" id="VNJI01000070">
    <property type="protein sequence ID" value="TVY01095.1"/>
    <property type="molecule type" value="Genomic_DNA"/>
</dbReference>
<keyword evidence="1 6" id="KW-0489">Methyltransferase</keyword>